<keyword evidence="6" id="KW-1185">Reference proteome</keyword>
<dbReference type="PROSITE" id="PS50102">
    <property type="entry name" value="RRM"/>
    <property type="match status" value="1"/>
</dbReference>
<dbReference type="Gene3D" id="3.30.70.330">
    <property type="match status" value="1"/>
</dbReference>
<feature type="domain" description="RRM" evidence="4">
    <location>
        <begin position="127"/>
        <end position="201"/>
    </location>
</feature>
<evidence type="ECO:0000256" key="2">
    <source>
        <dbReference type="PROSITE-ProRule" id="PRU00176"/>
    </source>
</evidence>
<dbReference type="InterPro" id="IPR000504">
    <property type="entry name" value="RRM_dom"/>
</dbReference>
<dbReference type="GO" id="GO:0003729">
    <property type="term" value="F:mRNA binding"/>
    <property type="evidence" value="ECO:0007669"/>
    <property type="project" value="TreeGrafter"/>
</dbReference>
<dbReference type="Proteomes" id="UP000184267">
    <property type="component" value="Unassembled WGS sequence"/>
</dbReference>
<sequence length="291" mass="30223">MASLLERMSLPAGSGPSVGPVRAKSNRAAAASAAAPYVRPVPPPPLSRSVSPLTPRPQNRKQRPPKADVNDTWKHDMFGAEPRSLATRLTTAPAGAPKLNLGLADRALREATGEKGFSIKGASSRGNVVQVSGLAKGTTAADVEAIFKRCGAITSASLHSASPEPIVRLTYKNEKDAQGAVAKFHGQPADGRTLEVKIVGGVNATLSGRIGAALVEGSVDVLMGDDNANNGSKLRSDELLSKDSRAHILVAPPGADPKDYVQKPARGNGRGRGRGRSGRGRRGGGKMDVDR</sequence>
<feature type="region of interest" description="Disordered" evidence="3">
    <location>
        <begin position="1"/>
        <end position="75"/>
    </location>
</feature>
<proteinExistence type="predicted"/>
<evidence type="ECO:0000313" key="5">
    <source>
        <dbReference type="EMBL" id="OJT15893.1"/>
    </source>
</evidence>
<dbReference type="SUPFAM" id="SSF54928">
    <property type="entry name" value="RNA-binding domain, RBD"/>
    <property type="match status" value="1"/>
</dbReference>
<comment type="caution">
    <text evidence="5">The sequence shown here is derived from an EMBL/GenBank/DDBJ whole genome shotgun (WGS) entry which is preliminary data.</text>
</comment>
<organism evidence="5 6">
    <name type="scientific">Trametes pubescens</name>
    <name type="common">White-rot fungus</name>
    <dbReference type="NCBI Taxonomy" id="154538"/>
    <lineage>
        <taxon>Eukaryota</taxon>
        <taxon>Fungi</taxon>
        <taxon>Dikarya</taxon>
        <taxon>Basidiomycota</taxon>
        <taxon>Agaricomycotina</taxon>
        <taxon>Agaricomycetes</taxon>
        <taxon>Polyporales</taxon>
        <taxon>Polyporaceae</taxon>
        <taxon>Trametes</taxon>
    </lineage>
</organism>
<dbReference type="InterPro" id="IPR035979">
    <property type="entry name" value="RBD_domain_sf"/>
</dbReference>
<feature type="compositionally biased region" description="Low complexity" evidence="3">
    <location>
        <begin position="20"/>
        <end position="38"/>
    </location>
</feature>
<dbReference type="InterPro" id="IPR012677">
    <property type="entry name" value="Nucleotide-bd_a/b_plait_sf"/>
</dbReference>
<keyword evidence="1 2" id="KW-0694">RNA-binding</keyword>
<feature type="compositionally biased region" description="Basic and acidic residues" evidence="3">
    <location>
        <begin position="65"/>
        <end position="75"/>
    </location>
</feature>
<feature type="compositionally biased region" description="Basic residues" evidence="3">
    <location>
        <begin position="269"/>
        <end position="284"/>
    </location>
</feature>
<dbReference type="PANTHER" id="PTHR19965">
    <property type="entry name" value="RNA AND EXPORT FACTOR BINDING PROTEIN"/>
    <property type="match status" value="1"/>
</dbReference>
<protein>
    <recommendedName>
        <fullName evidence="4">RRM domain-containing protein</fullName>
    </recommendedName>
</protein>
<dbReference type="PANTHER" id="PTHR19965:SF82">
    <property type="entry name" value="THO COMPLEX SUBUNIT 4"/>
    <property type="match status" value="1"/>
</dbReference>
<dbReference type="AlphaFoldDB" id="A0A1M2W7T3"/>
<accession>A0A1M2W7T3</accession>
<evidence type="ECO:0000259" key="4">
    <source>
        <dbReference type="PROSITE" id="PS50102"/>
    </source>
</evidence>
<dbReference type="SMART" id="SM00360">
    <property type="entry name" value="RRM"/>
    <property type="match status" value="1"/>
</dbReference>
<dbReference type="InterPro" id="IPR051229">
    <property type="entry name" value="ALYREF_mRNA_export"/>
</dbReference>
<evidence type="ECO:0000313" key="6">
    <source>
        <dbReference type="Proteomes" id="UP000184267"/>
    </source>
</evidence>
<dbReference type="GO" id="GO:0005634">
    <property type="term" value="C:nucleus"/>
    <property type="evidence" value="ECO:0007669"/>
    <property type="project" value="TreeGrafter"/>
</dbReference>
<dbReference type="OMA" id="AAIFKRC"/>
<feature type="compositionally biased region" description="Low complexity" evidence="3">
    <location>
        <begin position="47"/>
        <end position="57"/>
    </location>
</feature>
<dbReference type="CDD" id="cd00590">
    <property type="entry name" value="RRM_SF"/>
    <property type="match status" value="1"/>
</dbReference>
<evidence type="ECO:0000256" key="1">
    <source>
        <dbReference type="ARBA" id="ARBA00022884"/>
    </source>
</evidence>
<dbReference type="STRING" id="154538.A0A1M2W7T3"/>
<dbReference type="GO" id="GO:0006406">
    <property type="term" value="P:mRNA export from nucleus"/>
    <property type="evidence" value="ECO:0007669"/>
    <property type="project" value="TreeGrafter"/>
</dbReference>
<reference evidence="5 6" key="1">
    <citation type="submission" date="2016-10" db="EMBL/GenBank/DDBJ databases">
        <title>Genome sequence of the basidiomycete white-rot fungus Trametes pubescens.</title>
        <authorList>
            <person name="Makela M.R."/>
            <person name="Granchi Z."/>
            <person name="Peng M."/>
            <person name="De Vries R.P."/>
            <person name="Grigoriev I."/>
            <person name="Riley R."/>
            <person name="Hilden K."/>
        </authorList>
    </citation>
    <scope>NUCLEOTIDE SEQUENCE [LARGE SCALE GENOMIC DNA]</scope>
    <source>
        <strain evidence="5 6">FBCC735</strain>
    </source>
</reference>
<gene>
    <name evidence="5" type="ORF">TRAPUB_14361</name>
</gene>
<dbReference type="EMBL" id="MNAD01000088">
    <property type="protein sequence ID" value="OJT15893.1"/>
    <property type="molecule type" value="Genomic_DNA"/>
</dbReference>
<dbReference type="Pfam" id="PF00076">
    <property type="entry name" value="RRM_1"/>
    <property type="match status" value="1"/>
</dbReference>
<dbReference type="OrthoDB" id="6159137at2759"/>
<name>A0A1M2W7T3_TRAPU</name>
<evidence type="ECO:0000256" key="3">
    <source>
        <dbReference type="SAM" id="MobiDB-lite"/>
    </source>
</evidence>
<feature type="region of interest" description="Disordered" evidence="3">
    <location>
        <begin position="249"/>
        <end position="291"/>
    </location>
</feature>